<keyword evidence="2" id="KW-1185">Reference proteome</keyword>
<dbReference type="Proteomes" id="UP000316406">
    <property type="component" value="Unassembled WGS sequence"/>
</dbReference>
<dbReference type="AlphaFoldDB" id="A0A556C5R5"/>
<dbReference type="InterPro" id="IPR036614">
    <property type="entry name" value="RusA-like_sf"/>
</dbReference>
<accession>A0A556C5R5</accession>
<proteinExistence type="predicted"/>
<protein>
    <submittedName>
        <fullName evidence="1">Uncharacterized protein</fullName>
    </submittedName>
</protein>
<organism evidence="1 2">
    <name type="scientific">Brevibacterium aurantiacum</name>
    <dbReference type="NCBI Taxonomy" id="273384"/>
    <lineage>
        <taxon>Bacteria</taxon>
        <taxon>Bacillati</taxon>
        <taxon>Actinomycetota</taxon>
        <taxon>Actinomycetes</taxon>
        <taxon>Micrococcales</taxon>
        <taxon>Brevibacteriaceae</taxon>
        <taxon>Brevibacterium</taxon>
    </lineage>
</organism>
<sequence>MIELVVDIHKAYWISDNDRLHWAVKAKRTRHIRQLTHFLAKQQKLVLPTPVLVVAEIGFRTGGRADPGNASLAVKATLDGLTDAGAWPDDDSRHVIGPDYRRGLKAPIKDRYRIHLKFIDQHVPF</sequence>
<evidence type="ECO:0000313" key="2">
    <source>
        <dbReference type="Proteomes" id="UP000316406"/>
    </source>
</evidence>
<dbReference type="SUPFAM" id="SSF103084">
    <property type="entry name" value="Holliday junction resolvase RusA"/>
    <property type="match status" value="1"/>
</dbReference>
<dbReference type="EMBL" id="VLTK01000015">
    <property type="protein sequence ID" value="TSI12656.1"/>
    <property type="molecule type" value="Genomic_DNA"/>
</dbReference>
<dbReference type="GO" id="GO:0006281">
    <property type="term" value="P:DNA repair"/>
    <property type="evidence" value="ECO:0007669"/>
    <property type="project" value="InterPro"/>
</dbReference>
<comment type="caution">
    <text evidence="1">The sequence shown here is derived from an EMBL/GenBank/DDBJ whole genome shotgun (WGS) entry which is preliminary data.</text>
</comment>
<gene>
    <name evidence="1" type="ORF">FO013_19475</name>
</gene>
<dbReference type="GO" id="GO:0006310">
    <property type="term" value="P:DNA recombination"/>
    <property type="evidence" value="ECO:0007669"/>
    <property type="project" value="InterPro"/>
</dbReference>
<dbReference type="OrthoDB" id="3237255at2"/>
<name>A0A556C5R5_BREAU</name>
<dbReference type="RefSeq" id="WP_143924220.1">
    <property type="nucleotide sequence ID" value="NZ_VLTK01000015.1"/>
</dbReference>
<dbReference type="GO" id="GO:0000287">
    <property type="term" value="F:magnesium ion binding"/>
    <property type="evidence" value="ECO:0007669"/>
    <property type="project" value="InterPro"/>
</dbReference>
<reference evidence="1 2" key="1">
    <citation type="submission" date="2019-07" db="EMBL/GenBank/DDBJ databases">
        <title>Draft genome sequence of Brevibacterium aurantiacum XU54 isolated from Xinjiang China.</title>
        <authorList>
            <person name="Xu X."/>
        </authorList>
    </citation>
    <scope>NUCLEOTIDE SEQUENCE [LARGE SCALE GENOMIC DNA]</scope>
    <source>
        <strain evidence="1 2">XU54</strain>
    </source>
</reference>
<dbReference type="Gene3D" id="3.30.1330.70">
    <property type="entry name" value="Holliday junction resolvase RusA"/>
    <property type="match status" value="1"/>
</dbReference>
<evidence type="ECO:0000313" key="1">
    <source>
        <dbReference type="EMBL" id="TSI12656.1"/>
    </source>
</evidence>